<feature type="chain" id="PRO_5031293606" evidence="2">
    <location>
        <begin position="29"/>
        <end position="396"/>
    </location>
</feature>
<gene>
    <name evidence="3" type="ORF">DBRI1063_LOCUS24766</name>
</gene>
<feature type="compositionally biased region" description="Polar residues" evidence="1">
    <location>
        <begin position="305"/>
        <end position="316"/>
    </location>
</feature>
<sequence length="396" mass="43628">MKLLAFSPPLVALVLISIIVNTASLVSATTKTARMNRDYSRKALSDESDSTRDLATSSEDYERNKMGSIKGYPDGGAVPLPPFDKDEDQVKQSSESSAVVVAAGRDIGDNHKMGDVKSYPYEGSVPLPPPHNDEKEAGSYDIDPFVTAAENIDYSYVGNVKYSPYDGNVQLPNSYENEEQKYSSDETDPCRKLKRNVRRRRRIQSNGGCDGDGSEDQAIDEGEDSPFKLSSSPQEANKMGNPSEYPLSGAMLSPTKESSEQNKIGNVKNYPNGGMVPLPPPDKGQGALLETMNHNEEQIKVGATTLVSNSNPSQIVEATESTKENDDVSDDQEVNKDESSLSPTEAEKSQQQQPHHFTTERDEETFVAQTESEEISYIKKRRKKSKKAKDEKNKKL</sequence>
<accession>A0A7S2A3Q4</accession>
<evidence type="ECO:0000256" key="1">
    <source>
        <dbReference type="SAM" id="MobiDB-lite"/>
    </source>
</evidence>
<feature type="compositionally biased region" description="Basic residues" evidence="1">
    <location>
        <begin position="378"/>
        <end position="387"/>
    </location>
</feature>
<evidence type="ECO:0000313" key="3">
    <source>
        <dbReference type="EMBL" id="CAD9356952.1"/>
    </source>
</evidence>
<evidence type="ECO:0000256" key="2">
    <source>
        <dbReference type="SAM" id="SignalP"/>
    </source>
</evidence>
<feature type="compositionally biased region" description="Basic and acidic residues" evidence="1">
    <location>
        <begin position="178"/>
        <end position="191"/>
    </location>
</feature>
<feature type="compositionally biased region" description="Basic residues" evidence="1">
    <location>
        <begin position="192"/>
        <end position="203"/>
    </location>
</feature>
<feature type="region of interest" description="Disordered" evidence="1">
    <location>
        <begin position="39"/>
        <end position="96"/>
    </location>
</feature>
<protein>
    <submittedName>
        <fullName evidence="3">Uncharacterized protein</fullName>
    </submittedName>
</protein>
<name>A0A7S2A3Q4_9STRA</name>
<proteinExistence type="predicted"/>
<dbReference type="AlphaFoldDB" id="A0A7S2A3Q4"/>
<keyword evidence="2" id="KW-0732">Signal</keyword>
<feature type="region of interest" description="Disordered" evidence="1">
    <location>
        <begin position="171"/>
        <end position="396"/>
    </location>
</feature>
<feature type="compositionally biased region" description="Basic and acidic residues" evidence="1">
    <location>
        <begin position="39"/>
        <end position="52"/>
    </location>
</feature>
<feature type="compositionally biased region" description="Acidic residues" evidence="1">
    <location>
        <begin position="212"/>
        <end position="224"/>
    </location>
</feature>
<reference evidence="3" key="1">
    <citation type="submission" date="2021-01" db="EMBL/GenBank/DDBJ databases">
        <authorList>
            <person name="Corre E."/>
            <person name="Pelletier E."/>
            <person name="Niang G."/>
            <person name="Scheremetjew M."/>
            <person name="Finn R."/>
            <person name="Kale V."/>
            <person name="Holt S."/>
            <person name="Cochrane G."/>
            <person name="Meng A."/>
            <person name="Brown T."/>
            <person name="Cohen L."/>
        </authorList>
    </citation>
    <scope>NUCLEOTIDE SEQUENCE</scope>
    <source>
        <strain evidence="3">Pop2</strain>
    </source>
</reference>
<feature type="signal peptide" evidence="2">
    <location>
        <begin position="1"/>
        <end position="28"/>
    </location>
</feature>
<dbReference type="EMBL" id="HBGN01038699">
    <property type="protein sequence ID" value="CAD9356952.1"/>
    <property type="molecule type" value="Transcribed_RNA"/>
</dbReference>
<organism evidence="3">
    <name type="scientific">Ditylum brightwellii</name>
    <dbReference type="NCBI Taxonomy" id="49249"/>
    <lineage>
        <taxon>Eukaryota</taxon>
        <taxon>Sar</taxon>
        <taxon>Stramenopiles</taxon>
        <taxon>Ochrophyta</taxon>
        <taxon>Bacillariophyta</taxon>
        <taxon>Mediophyceae</taxon>
        <taxon>Lithodesmiophycidae</taxon>
        <taxon>Lithodesmiales</taxon>
        <taxon>Lithodesmiaceae</taxon>
        <taxon>Ditylum</taxon>
    </lineage>
</organism>